<feature type="compositionally biased region" description="Basic and acidic residues" evidence="1">
    <location>
        <begin position="37"/>
        <end position="63"/>
    </location>
</feature>
<dbReference type="AlphaFoldDB" id="A0A9N7VRV3"/>
<comment type="caution">
    <text evidence="2">The sequence shown here is derived from an EMBL/GenBank/DDBJ whole genome shotgun (WGS) entry which is preliminary data.</text>
</comment>
<evidence type="ECO:0000256" key="1">
    <source>
        <dbReference type="SAM" id="MobiDB-lite"/>
    </source>
</evidence>
<organism evidence="2 3">
    <name type="scientific">Pleuronectes platessa</name>
    <name type="common">European plaice</name>
    <dbReference type="NCBI Taxonomy" id="8262"/>
    <lineage>
        <taxon>Eukaryota</taxon>
        <taxon>Metazoa</taxon>
        <taxon>Chordata</taxon>
        <taxon>Craniata</taxon>
        <taxon>Vertebrata</taxon>
        <taxon>Euteleostomi</taxon>
        <taxon>Actinopterygii</taxon>
        <taxon>Neopterygii</taxon>
        <taxon>Teleostei</taxon>
        <taxon>Neoteleostei</taxon>
        <taxon>Acanthomorphata</taxon>
        <taxon>Carangaria</taxon>
        <taxon>Pleuronectiformes</taxon>
        <taxon>Pleuronectoidei</taxon>
        <taxon>Pleuronectidae</taxon>
        <taxon>Pleuronectes</taxon>
    </lineage>
</organism>
<accession>A0A9N7VRV3</accession>
<evidence type="ECO:0000313" key="3">
    <source>
        <dbReference type="Proteomes" id="UP001153269"/>
    </source>
</evidence>
<keyword evidence="3" id="KW-1185">Reference proteome</keyword>
<protein>
    <submittedName>
        <fullName evidence="2">Uncharacterized protein</fullName>
    </submittedName>
</protein>
<proteinExistence type="predicted"/>
<reference evidence="2" key="1">
    <citation type="submission" date="2020-03" db="EMBL/GenBank/DDBJ databases">
        <authorList>
            <person name="Weist P."/>
        </authorList>
    </citation>
    <scope>NUCLEOTIDE SEQUENCE</scope>
</reference>
<evidence type="ECO:0000313" key="2">
    <source>
        <dbReference type="EMBL" id="CAB1454118.1"/>
    </source>
</evidence>
<dbReference type="EMBL" id="CADEAL010004199">
    <property type="protein sequence ID" value="CAB1454118.1"/>
    <property type="molecule type" value="Genomic_DNA"/>
</dbReference>
<feature type="region of interest" description="Disordered" evidence="1">
    <location>
        <begin position="37"/>
        <end position="67"/>
    </location>
</feature>
<gene>
    <name evidence="2" type="ORF">PLEPLA_LOCUS41880</name>
</gene>
<dbReference type="Proteomes" id="UP001153269">
    <property type="component" value="Unassembled WGS sequence"/>
</dbReference>
<sequence>MFTKKTLEETPDGKSCSSTAAAVNLWESVDASFKEQLEHESLSRPEQDSSDLTRTREPEEHRNLHTTRGDQFITGASFLRFADASLRHLRVFCLHSLNHRKKDCVLKPHPVLLQFSKHHLLRAEQQ</sequence>
<name>A0A9N7VRV3_PLEPL</name>